<sequence>MRYDNTVTKGGTDGPDGVLAKPDTLYREIKLLDGAPGSYVEFENFQGRVFRVEWRGAWFVAEWETQGGEPREIGLDELLEFASARLRD</sequence>
<organism evidence="1 2">
    <name type="scientific">Streptomyces scabichelini</name>
    <dbReference type="NCBI Taxonomy" id="2711217"/>
    <lineage>
        <taxon>Bacteria</taxon>
        <taxon>Bacillati</taxon>
        <taxon>Actinomycetota</taxon>
        <taxon>Actinomycetes</taxon>
        <taxon>Kitasatosporales</taxon>
        <taxon>Streptomycetaceae</taxon>
        <taxon>Streptomyces</taxon>
    </lineage>
</organism>
<protein>
    <submittedName>
        <fullName evidence="1">Uncharacterized protein</fullName>
    </submittedName>
</protein>
<dbReference type="Proteomes" id="UP000472335">
    <property type="component" value="Unassembled WGS sequence"/>
</dbReference>
<name>A0A6G4VDK8_9ACTN</name>
<evidence type="ECO:0000313" key="1">
    <source>
        <dbReference type="EMBL" id="NGO12212.1"/>
    </source>
</evidence>
<accession>A0A6G4VDK8</accession>
<dbReference type="RefSeq" id="WP_165264605.1">
    <property type="nucleotide sequence ID" value="NZ_JAAKZY010000131.1"/>
</dbReference>
<keyword evidence="2" id="KW-1185">Reference proteome</keyword>
<proteinExistence type="predicted"/>
<dbReference type="AlphaFoldDB" id="A0A6G4VDK8"/>
<comment type="caution">
    <text evidence="1">The sequence shown here is derived from an EMBL/GenBank/DDBJ whole genome shotgun (WGS) entry which is preliminary data.</text>
</comment>
<dbReference type="EMBL" id="JAAKZY010000131">
    <property type="protein sequence ID" value="NGO12212.1"/>
    <property type="molecule type" value="Genomic_DNA"/>
</dbReference>
<gene>
    <name evidence="1" type="ORF">G5C60_32560</name>
</gene>
<reference evidence="1 2" key="1">
    <citation type="submission" date="2020-02" db="EMBL/GenBank/DDBJ databases">
        <title>Whole-genome analyses of novel actinobacteria.</title>
        <authorList>
            <person name="Sahin N."/>
            <person name="Gencbay T."/>
        </authorList>
    </citation>
    <scope>NUCLEOTIDE SEQUENCE [LARGE SCALE GENOMIC DNA]</scope>
    <source>
        <strain evidence="1 2">HC44</strain>
    </source>
</reference>
<evidence type="ECO:0000313" key="2">
    <source>
        <dbReference type="Proteomes" id="UP000472335"/>
    </source>
</evidence>